<keyword evidence="3" id="KW-1185">Reference proteome</keyword>
<name>A0A845QAP7_9HYPH</name>
<dbReference type="AlphaFoldDB" id="A0A845QAP7"/>
<dbReference type="Gene3D" id="3.40.50.720">
    <property type="entry name" value="NAD(P)-binding Rossmann-like Domain"/>
    <property type="match status" value="1"/>
</dbReference>
<dbReference type="EMBL" id="WXYQ01000005">
    <property type="protein sequence ID" value="NBG95537.1"/>
    <property type="molecule type" value="Genomic_DNA"/>
</dbReference>
<proteinExistence type="predicted"/>
<dbReference type="Proteomes" id="UP000470384">
    <property type="component" value="Unassembled WGS sequence"/>
</dbReference>
<reference evidence="2 3" key="1">
    <citation type="journal article" date="2016" name="Int. J. Syst. Evol. Microbiol.">
        <title>Pyruvatibacter mobilis gen. nov., sp. nov., a marine bacterium from the culture broth of Picochlorum sp. 122.</title>
        <authorList>
            <person name="Wang G."/>
            <person name="Tang M."/>
            <person name="Wu H."/>
            <person name="Dai S."/>
            <person name="Li T."/>
            <person name="Chen C."/>
            <person name="He H."/>
            <person name="Fan J."/>
            <person name="Xiang W."/>
            <person name="Li X."/>
        </authorList>
    </citation>
    <scope>NUCLEOTIDE SEQUENCE [LARGE SCALE GENOMIC DNA]</scope>
    <source>
        <strain evidence="2 3">GYP-11</strain>
    </source>
</reference>
<dbReference type="GeneID" id="300654997"/>
<comment type="caution">
    <text evidence="2">The sequence shown here is derived from an EMBL/GenBank/DDBJ whole genome shotgun (WGS) entry which is preliminary data.</text>
</comment>
<protein>
    <submittedName>
        <fullName evidence="2">NAD-dependent epimerase/dehydratase family protein</fullName>
    </submittedName>
</protein>
<evidence type="ECO:0000259" key="1">
    <source>
        <dbReference type="Pfam" id="PF01370"/>
    </source>
</evidence>
<dbReference type="OrthoDB" id="5565437at2"/>
<evidence type="ECO:0000313" key="2">
    <source>
        <dbReference type="EMBL" id="NBG95537.1"/>
    </source>
</evidence>
<dbReference type="InterPro" id="IPR001509">
    <property type="entry name" value="Epimerase_deHydtase"/>
</dbReference>
<gene>
    <name evidence="2" type="ORF">GTQ45_07300</name>
</gene>
<dbReference type="InterPro" id="IPR051207">
    <property type="entry name" value="ComplexI_NDUFA9_subunit"/>
</dbReference>
<dbReference type="PANTHER" id="PTHR12126">
    <property type="entry name" value="NADH-UBIQUINONE OXIDOREDUCTASE 39 KDA SUBUNIT-RELATED"/>
    <property type="match status" value="1"/>
</dbReference>
<sequence length="284" mass="29978">MKSVAVIGATSQISKFILPRLAENGHRVLPIARSASTAHGFATYASTPGTDGRRLPPSPVDTLISTAPITITDDLCRLVDTLRPGHVIVVSSMSRISKENAPNAADRAFAAELARCEDIVQNKAAAAGAAWTILRPTMIYGAGQDRNVSFIADVIKRVGFFPIVAGAHGLRQPVHAEDLAAACVAAISQPGALNRAFEIGGGSVLTYAEFVRSIFHSLDRSPRLLPLPLGVFQAAVMLGRLVPSLAFVTPGMVARMSDDLIADNTDLGVILEVHPRLFAPDGSN</sequence>
<dbReference type="PANTHER" id="PTHR12126:SF11">
    <property type="entry name" value="NADH DEHYDROGENASE [UBIQUINONE] 1 ALPHA SUBCOMPLEX SUBUNIT 9, MITOCHONDRIAL"/>
    <property type="match status" value="1"/>
</dbReference>
<dbReference type="InterPro" id="IPR036291">
    <property type="entry name" value="NAD(P)-bd_dom_sf"/>
</dbReference>
<dbReference type="Pfam" id="PF01370">
    <property type="entry name" value="Epimerase"/>
    <property type="match status" value="1"/>
</dbReference>
<dbReference type="GO" id="GO:0044877">
    <property type="term" value="F:protein-containing complex binding"/>
    <property type="evidence" value="ECO:0007669"/>
    <property type="project" value="TreeGrafter"/>
</dbReference>
<feature type="domain" description="NAD-dependent epimerase/dehydratase" evidence="1">
    <location>
        <begin position="69"/>
        <end position="200"/>
    </location>
</feature>
<evidence type="ECO:0000313" key="3">
    <source>
        <dbReference type="Proteomes" id="UP000470384"/>
    </source>
</evidence>
<accession>A0A845QAP7</accession>
<dbReference type="RefSeq" id="WP_160587491.1">
    <property type="nucleotide sequence ID" value="NZ_BMHN01000001.1"/>
</dbReference>
<dbReference type="SUPFAM" id="SSF51735">
    <property type="entry name" value="NAD(P)-binding Rossmann-fold domains"/>
    <property type="match status" value="1"/>
</dbReference>
<organism evidence="2 3">
    <name type="scientific">Pyruvatibacter mobilis</name>
    <dbReference type="NCBI Taxonomy" id="1712261"/>
    <lineage>
        <taxon>Bacteria</taxon>
        <taxon>Pseudomonadati</taxon>
        <taxon>Pseudomonadota</taxon>
        <taxon>Alphaproteobacteria</taxon>
        <taxon>Hyphomicrobiales</taxon>
        <taxon>Parvibaculaceae</taxon>
        <taxon>Pyruvatibacter</taxon>
    </lineage>
</organism>